<dbReference type="AlphaFoldDB" id="A0A520LJK4"/>
<reference evidence="1 2" key="1">
    <citation type="submission" date="2019-02" db="EMBL/GenBank/DDBJ databases">
        <title>Prokaryotic population dynamics and viral predation in marine succession experiment using metagenomics: the confinement effect.</title>
        <authorList>
            <person name="Haro-Moreno J.M."/>
            <person name="Rodriguez-Valera F."/>
            <person name="Lopez-Perez M."/>
        </authorList>
    </citation>
    <scope>NUCLEOTIDE SEQUENCE [LARGE SCALE GENOMIC DNA]</scope>
    <source>
        <strain evidence="1">MED-G169</strain>
    </source>
</reference>
<organism evidence="1 2">
    <name type="scientific">SAR92 clade bacterium</name>
    <dbReference type="NCBI Taxonomy" id="2315479"/>
    <lineage>
        <taxon>Bacteria</taxon>
        <taxon>Pseudomonadati</taxon>
        <taxon>Pseudomonadota</taxon>
        <taxon>Gammaproteobacteria</taxon>
        <taxon>Cellvibrionales</taxon>
        <taxon>Porticoccaceae</taxon>
        <taxon>SAR92 clade</taxon>
    </lineage>
</organism>
<protein>
    <submittedName>
        <fullName evidence="1">Uncharacterized protein</fullName>
    </submittedName>
</protein>
<gene>
    <name evidence="1" type="ORF">EVB02_04490</name>
</gene>
<evidence type="ECO:0000313" key="1">
    <source>
        <dbReference type="EMBL" id="RZO02590.1"/>
    </source>
</evidence>
<dbReference type="Proteomes" id="UP000318148">
    <property type="component" value="Unassembled WGS sequence"/>
</dbReference>
<proteinExistence type="predicted"/>
<comment type="caution">
    <text evidence="1">The sequence shown here is derived from an EMBL/GenBank/DDBJ whole genome shotgun (WGS) entry which is preliminary data.</text>
</comment>
<dbReference type="Pfam" id="PF20101">
    <property type="entry name" value="DUF6491"/>
    <property type="match status" value="1"/>
</dbReference>
<sequence>MSAVSKIVMFTFFCFLPSAGFSEDGEKSDLDIKEKIQENLSMLEQELDPREWGIRSGCINKNRIRNIRFIDDQYAVLKTLGRKKVLLTMKKECRGIKRNGYIMRVRGHQLCAKFDRLEVMDVGISCAIESLEPYVEPTEDDN</sequence>
<name>A0A520LJK4_9GAMM</name>
<dbReference type="InterPro" id="IPR045500">
    <property type="entry name" value="DUF6491"/>
</dbReference>
<evidence type="ECO:0000313" key="2">
    <source>
        <dbReference type="Proteomes" id="UP000318148"/>
    </source>
</evidence>
<accession>A0A520LJK4</accession>
<dbReference type="EMBL" id="SHBO01000075">
    <property type="protein sequence ID" value="RZO02590.1"/>
    <property type="molecule type" value="Genomic_DNA"/>
</dbReference>